<feature type="compositionally biased region" description="Basic and acidic residues" evidence="4">
    <location>
        <begin position="274"/>
        <end position="284"/>
    </location>
</feature>
<sequence>EHKPKESSSSSKHELKPREASSSSKHKVKESLSKPEHKLSSPPSNNAQSPRASVPEVTVADQQPIVLNKHHLHPVVERQAVSGLSEREKILARLQAIKQRTLEAIHKENNAKGRRSRGEKSHRKSKNDVKHDDKTKSVEIVRDIVSSDEENDDGNNDVPSALDIMLSERNAKLEKEKISRMAKQAWERATKKDTGDSDKEEKVKKKKHLIKDRKHTYKHKSNSDDRKSNHKRKDHSLSPHNESRKSSPKPKKHIVRHSIQATAPPMDFKALLEMAEKKQKDPPKLDTVIQKKKKEAEKRPLTQGEKDRIAWKKTKEYQDWLKFGGKPPNKGDSSEEDELPRPSSNNNDKKHMSQPSASGSSKQSFNKQTSDKNSSRQQSQGIVNGNNRLKNISVNENVLVCGPAGSSDEERSPNRAQNPFDKIMNQFHKKRPAPQLHSGIPTKKNHLEDLESEEELDSDMDDFIDDGEDAVPDYSKEIKKLFKYDRRKYKDEKDDDLADMEADYSTVMQEEKRSAKLGLMEDLEDMRQEQEELRRKAMLKKRK</sequence>
<feature type="compositionally biased region" description="Acidic residues" evidence="4">
    <location>
        <begin position="146"/>
        <end position="155"/>
    </location>
</feature>
<dbReference type="GO" id="GO:0003677">
    <property type="term" value="F:DNA binding"/>
    <property type="evidence" value="ECO:0007669"/>
    <property type="project" value="TreeGrafter"/>
</dbReference>
<feature type="region of interest" description="Disordered" evidence="4">
    <location>
        <begin position="430"/>
        <end position="470"/>
    </location>
</feature>
<evidence type="ECO:0000256" key="1">
    <source>
        <dbReference type="ARBA" id="ARBA00006461"/>
    </source>
</evidence>
<feature type="non-terminal residue" evidence="5">
    <location>
        <position position="1"/>
    </location>
</feature>
<feature type="compositionally biased region" description="Basic and acidic residues" evidence="4">
    <location>
        <begin position="1"/>
        <end position="19"/>
    </location>
</feature>
<name>A0A0B7AQM4_9EUPU</name>
<feature type="compositionally biased region" description="Polar residues" evidence="4">
    <location>
        <begin position="375"/>
        <end position="393"/>
    </location>
</feature>
<dbReference type="GO" id="GO:0006334">
    <property type="term" value="P:nucleosome assembly"/>
    <property type="evidence" value="ECO:0007669"/>
    <property type="project" value="TreeGrafter"/>
</dbReference>
<dbReference type="GO" id="GO:0042393">
    <property type="term" value="F:histone binding"/>
    <property type="evidence" value="ECO:0007669"/>
    <property type="project" value="TreeGrafter"/>
</dbReference>
<feature type="region of interest" description="Disordered" evidence="4">
    <location>
        <begin position="1"/>
        <end position="74"/>
    </location>
</feature>
<dbReference type="Pfam" id="PF08243">
    <property type="entry name" value="SPT2"/>
    <property type="match status" value="1"/>
</dbReference>
<dbReference type="EMBL" id="HACG01035360">
    <property type="protein sequence ID" value="CEK82225.1"/>
    <property type="molecule type" value="Transcribed_RNA"/>
</dbReference>
<dbReference type="SMART" id="SM00784">
    <property type="entry name" value="SPT2"/>
    <property type="match status" value="1"/>
</dbReference>
<gene>
    <name evidence="5" type="primary">ORF130282</name>
</gene>
<evidence type="ECO:0000256" key="3">
    <source>
        <dbReference type="SAM" id="Coils"/>
    </source>
</evidence>
<reference evidence="5" key="1">
    <citation type="submission" date="2014-12" db="EMBL/GenBank/DDBJ databases">
        <title>Insight into the proteome of Arion vulgaris.</title>
        <authorList>
            <person name="Aradska J."/>
            <person name="Bulat T."/>
            <person name="Smidak R."/>
            <person name="Sarate P."/>
            <person name="Gangsoo J."/>
            <person name="Sialana F."/>
            <person name="Bilban M."/>
            <person name="Lubec G."/>
        </authorList>
    </citation>
    <scope>NUCLEOTIDE SEQUENCE</scope>
    <source>
        <tissue evidence="5">Skin</tissue>
    </source>
</reference>
<accession>A0A0B7AQM4</accession>
<dbReference type="GO" id="GO:0006360">
    <property type="term" value="P:transcription by RNA polymerase I"/>
    <property type="evidence" value="ECO:0007669"/>
    <property type="project" value="TreeGrafter"/>
</dbReference>
<feature type="coiled-coil region" evidence="3">
    <location>
        <begin position="516"/>
        <end position="543"/>
    </location>
</feature>
<feature type="compositionally biased region" description="Basic and acidic residues" evidence="4">
    <location>
        <begin position="235"/>
        <end position="245"/>
    </location>
</feature>
<dbReference type="InterPro" id="IPR013256">
    <property type="entry name" value="Chromatin_SPT2"/>
</dbReference>
<feature type="compositionally biased region" description="Basic and acidic residues" evidence="4">
    <location>
        <begin position="29"/>
        <end position="39"/>
    </location>
</feature>
<feature type="compositionally biased region" description="Basic residues" evidence="4">
    <location>
        <begin position="246"/>
        <end position="256"/>
    </location>
</feature>
<feature type="compositionally biased region" description="Basic and acidic residues" evidence="4">
    <location>
        <begin position="175"/>
        <end position="203"/>
    </location>
</feature>
<feature type="compositionally biased region" description="Basic and acidic residues" evidence="4">
    <location>
        <begin position="294"/>
        <end position="319"/>
    </location>
</feature>
<feature type="region of interest" description="Disordered" evidence="4">
    <location>
        <begin position="400"/>
        <end position="419"/>
    </location>
</feature>
<dbReference type="PANTHER" id="PTHR22691">
    <property type="entry name" value="YEAST SPT2-RELATED"/>
    <property type="match status" value="1"/>
</dbReference>
<organism evidence="5">
    <name type="scientific">Arion vulgaris</name>
    <dbReference type="NCBI Taxonomy" id="1028688"/>
    <lineage>
        <taxon>Eukaryota</taxon>
        <taxon>Metazoa</taxon>
        <taxon>Spiralia</taxon>
        <taxon>Lophotrochozoa</taxon>
        <taxon>Mollusca</taxon>
        <taxon>Gastropoda</taxon>
        <taxon>Heterobranchia</taxon>
        <taxon>Euthyneura</taxon>
        <taxon>Panpulmonata</taxon>
        <taxon>Eupulmonata</taxon>
        <taxon>Stylommatophora</taxon>
        <taxon>Helicina</taxon>
        <taxon>Arionoidea</taxon>
        <taxon>Arionidae</taxon>
        <taxon>Arion</taxon>
    </lineage>
</organism>
<evidence type="ECO:0000256" key="4">
    <source>
        <dbReference type="SAM" id="MobiDB-lite"/>
    </source>
</evidence>
<dbReference type="GO" id="GO:0005730">
    <property type="term" value="C:nucleolus"/>
    <property type="evidence" value="ECO:0007669"/>
    <property type="project" value="TreeGrafter"/>
</dbReference>
<dbReference type="PANTHER" id="PTHR22691:SF8">
    <property type="entry name" value="PROTEIN SPT2 HOMOLOG"/>
    <property type="match status" value="1"/>
</dbReference>
<feature type="compositionally biased region" description="Low complexity" evidence="4">
    <location>
        <begin position="353"/>
        <end position="364"/>
    </location>
</feature>
<evidence type="ECO:0000256" key="2">
    <source>
        <dbReference type="ARBA" id="ARBA00023054"/>
    </source>
</evidence>
<keyword evidence="2 3" id="KW-0175">Coiled coil</keyword>
<protein>
    <submittedName>
        <fullName evidence="5">Uncharacterized protein</fullName>
    </submittedName>
</protein>
<feature type="region of interest" description="Disordered" evidence="4">
    <location>
        <begin position="175"/>
        <end position="393"/>
    </location>
</feature>
<proteinExistence type="inferred from homology"/>
<feature type="compositionally biased region" description="Basic and acidic residues" evidence="4">
    <location>
        <begin position="126"/>
        <end position="142"/>
    </location>
</feature>
<feature type="region of interest" description="Disordered" evidence="4">
    <location>
        <begin position="101"/>
        <end position="162"/>
    </location>
</feature>
<evidence type="ECO:0000313" key="5">
    <source>
        <dbReference type="EMBL" id="CEK82225.1"/>
    </source>
</evidence>
<dbReference type="AlphaFoldDB" id="A0A0B7AQM4"/>
<feature type="compositionally biased region" description="Basic residues" evidence="4">
    <location>
        <begin position="204"/>
        <end position="220"/>
    </location>
</feature>
<feature type="compositionally biased region" description="Polar residues" evidence="4">
    <location>
        <begin position="41"/>
        <end position="51"/>
    </location>
</feature>
<comment type="similarity">
    <text evidence="1">Belongs to the SPT2 family.</text>
</comment>
<feature type="compositionally biased region" description="Acidic residues" evidence="4">
    <location>
        <begin position="450"/>
        <end position="470"/>
    </location>
</feature>
<feature type="compositionally biased region" description="Basic and acidic residues" evidence="4">
    <location>
        <begin position="101"/>
        <end position="119"/>
    </location>
</feature>